<dbReference type="HOGENOM" id="CLU_072807_0_0_9"/>
<dbReference type="AlphaFoldDB" id="A8RG77"/>
<feature type="transmembrane region" description="Helical" evidence="1">
    <location>
        <begin position="57"/>
        <end position="78"/>
    </location>
</feature>
<protein>
    <recommendedName>
        <fullName evidence="4">DUF3100 domain-containing protein</fullName>
    </recommendedName>
</protein>
<evidence type="ECO:0000256" key="1">
    <source>
        <dbReference type="SAM" id="Phobius"/>
    </source>
</evidence>
<evidence type="ECO:0008006" key="4">
    <source>
        <dbReference type="Google" id="ProtNLM"/>
    </source>
</evidence>
<dbReference type="PaxDb" id="411902-CLOBOL_00065"/>
<dbReference type="EMBL" id="ABCC02000001">
    <property type="protein sequence ID" value="EDP19598.1"/>
    <property type="molecule type" value="Genomic_DNA"/>
</dbReference>
<dbReference type="eggNOG" id="ENOG502Z7NA">
    <property type="taxonomic scope" value="Bacteria"/>
</dbReference>
<dbReference type="InterPro" id="IPR021450">
    <property type="entry name" value="DUF3100"/>
</dbReference>
<reference evidence="2 3" key="1">
    <citation type="submission" date="2007-08" db="EMBL/GenBank/DDBJ databases">
        <authorList>
            <person name="Fulton L."/>
            <person name="Clifton S."/>
            <person name="Fulton B."/>
            <person name="Xu J."/>
            <person name="Minx P."/>
            <person name="Pepin K.H."/>
            <person name="Johnson M."/>
            <person name="Thiruvilangam P."/>
            <person name="Bhonagiri V."/>
            <person name="Nash W.E."/>
            <person name="Mardis E.R."/>
            <person name="Wilson R.K."/>
        </authorList>
    </citation>
    <scope>NUCLEOTIDE SEQUENCE [LARGE SCALE GENOMIC DNA]</scope>
    <source>
        <strain evidence="3">ATCC BAA-613 / DSM 15670 / CCUG 46953 / JCM 12243 / WAL 16351</strain>
    </source>
</reference>
<evidence type="ECO:0000313" key="3">
    <source>
        <dbReference type="Proteomes" id="UP000005396"/>
    </source>
</evidence>
<accession>A8RG77</accession>
<gene>
    <name evidence="2" type="ORF">CLOBOL_00065</name>
</gene>
<feature type="transmembrane region" description="Helical" evidence="1">
    <location>
        <begin position="122"/>
        <end position="143"/>
    </location>
</feature>
<keyword evidence="1" id="KW-0812">Transmembrane</keyword>
<proteinExistence type="predicted"/>
<evidence type="ECO:0000313" key="2">
    <source>
        <dbReference type="EMBL" id="EDP19598.1"/>
    </source>
</evidence>
<reference evidence="2 3" key="2">
    <citation type="submission" date="2007-09" db="EMBL/GenBank/DDBJ databases">
        <title>Draft genome sequence of Clostridium bolteae (ATCC BAA-613).</title>
        <authorList>
            <person name="Sudarsanam P."/>
            <person name="Ley R."/>
            <person name="Guruge J."/>
            <person name="Turnbaugh P.J."/>
            <person name="Mahowald M."/>
            <person name="Liep D."/>
            <person name="Gordon J."/>
        </authorList>
    </citation>
    <scope>NUCLEOTIDE SEQUENCE [LARGE SCALE GENOMIC DNA]</scope>
    <source>
        <strain evidence="3">ATCC BAA-613 / DSM 15670 / CCUG 46953 / JCM 12243 / WAL 16351</strain>
    </source>
</reference>
<feature type="transmembrane region" description="Helical" evidence="1">
    <location>
        <begin position="90"/>
        <end position="110"/>
    </location>
</feature>
<dbReference type="Proteomes" id="UP000005396">
    <property type="component" value="Unassembled WGS sequence"/>
</dbReference>
<feature type="transmembrane region" description="Helical" evidence="1">
    <location>
        <begin position="32"/>
        <end position="51"/>
    </location>
</feature>
<organism evidence="2 3">
    <name type="scientific">Enterocloster bolteae (strain ATCC BAA-613 / DSM 15670 / CCUG 46953 / JCM 12243 / WAL 16351)</name>
    <name type="common">Clostridium bolteae</name>
    <dbReference type="NCBI Taxonomy" id="411902"/>
    <lineage>
        <taxon>Bacteria</taxon>
        <taxon>Bacillati</taxon>
        <taxon>Bacillota</taxon>
        <taxon>Clostridia</taxon>
        <taxon>Lachnospirales</taxon>
        <taxon>Lachnospiraceae</taxon>
        <taxon>Enterocloster</taxon>
    </lineage>
</organism>
<keyword evidence="1" id="KW-0472">Membrane</keyword>
<feature type="transmembrane region" description="Helical" evidence="1">
    <location>
        <begin position="247"/>
        <end position="266"/>
    </location>
</feature>
<feature type="transmembrane region" description="Helical" evidence="1">
    <location>
        <begin position="213"/>
        <end position="235"/>
    </location>
</feature>
<name>A8RG77_ENTBW</name>
<feature type="transmembrane region" description="Helical" evidence="1">
    <location>
        <begin position="182"/>
        <end position="207"/>
    </location>
</feature>
<sequence>MAGWKGGALMSGKKETYVYGSLKERFALEWKIYALAFGFILIADNIGQIKIPVGKGMFILFPIFYAIILGVLSGPQVLKIVDNRHVKAASKLVVVGICPFIAKLGITAGANIDTILQSGPVLLLHGFGNLLGPLLALPVAILLGMKREAIGSCHSINREYHMALINNIYGPDSAEARGSLSIYIVGGMVGTIYFGLMASVVGMTGWFHPQALGLGSGVGAGIMMASSSASLCAIYPEWTDTISAMASVGETIAGITGMYITMFIAIPMTDKLYTILEPKLGRFALKNKEGRDIKEETV</sequence>
<comment type="caution">
    <text evidence="2">The sequence shown here is derived from an EMBL/GenBank/DDBJ whole genome shotgun (WGS) entry which is preliminary data.</text>
</comment>
<dbReference type="Pfam" id="PF11299">
    <property type="entry name" value="DUF3100"/>
    <property type="match status" value="1"/>
</dbReference>
<keyword evidence="1" id="KW-1133">Transmembrane helix</keyword>